<organism evidence="1 2">
    <name type="scientific">Microbacterium aoyamense</name>
    <dbReference type="NCBI Taxonomy" id="344166"/>
    <lineage>
        <taxon>Bacteria</taxon>
        <taxon>Bacillati</taxon>
        <taxon>Actinomycetota</taxon>
        <taxon>Actinomycetes</taxon>
        <taxon>Micrococcales</taxon>
        <taxon>Microbacteriaceae</taxon>
        <taxon>Microbacterium</taxon>
    </lineage>
</organism>
<dbReference type="Proteomes" id="UP001501343">
    <property type="component" value="Unassembled WGS sequence"/>
</dbReference>
<keyword evidence="2" id="KW-1185">Reference proteome</keyword>
<evidence type="ECO:0000313" key="2">
    <source>
        <dbReference type="Proteomes" id="UP001501343"/>
    </source>
</evidence>
<gene>
    <name evidence="1" type="ORF">GCM10009775_31910</name>
</gene>
<name>A0ABN2PYB9_9MICO</name>
<comment type="caution">
    <text evidence="1">The sequence shown here is derived from an EMBL/GenBank/DDBJ whole genome shotgun (WGS) entry which is preliminary data.</text>
</comment>
<reference evidence="1 2" key="1">
    <citation type="journal article" date="2019" name="Int. J. Syst. Evol. Microbiol.">
        <title>The Global Catalogue of Microorganisms (GCM) 10K type strain sequencing project: providing services to taxonomists for standard genome sequencing and annotation.</title>
        <authorList>
            <consortium name="The Broad Institute Genomics Platform"/>
            <consortium name="The Broad Institute Genome Sequencing Center for Infectious Disease"/>
            <person name="Wu L."/>
            <person name="Ma J."/>
        </authorList>
    </citation>
    <scope>NUCLEOTIDE SEQUENCE [LARGE SCALE GENOMIC DNA]</scope>
    <source>
        <strain evidence="1 2">JCM 14900</strain>
    </source>
</reference>
<dbReference type="EMBL" id="BAAAOF010000007">
    <property type="protein sequence ID" value="GAA1937491.1"/>
    <property type="molecule type" value="Genomic_DNA"/>
</dbReference>
<proteinExistence type="predicted"/>
<evidence type="ECO:0000313" key="1">
    <source>
        <dbReference type="EMBL" id="GAA1937491.1"/>
    </source>
</evidence>
<sequence>MEFAERQRINGAIEAVRVRLDEFLWADGAADRPDWERFEHPVIVRGTHAIIPLLVATDPTSDEDFSEIMRLLTPDWLYFYGGHDYRVGRFGEDDEWGRRVLSRALEAQGLDVTFWWEMNTHGVILASTVNPTDGSRALAVHVVPRAWIFAGNRTVPHTARDFADARRAERRAAAADLHWTPEDIGATPAGLWVTHSVG</sequence>
<accession>A0ABN2PYB9</accession>
<dbReference type="RefSeq" id="WP_248152552.1">
    <property type="nucleotide sequence ID" value="NZ_BAAAOF010000007.1"/>
</dbReference>
<protein>
    <submittedName>
        <fullName evidence="1">Uncharacterized protein</fullName>
    </submittedName>
</protein>